<dbReference type="GO" id="GO:0005634">
    <property type="term" value="C:nucleus"/>
    <property type="evidence" value="ECO:0007669"/>
    <property type="project" value="UniProtKB-ARBA"/>
</dbReference>
<keyword evidence="4" id="KW-0255">Endonuclease</keyword>
<keyword evidence="2" id="KW-0548">Nucleotidyltransferase</keyword>
<evidence type="ECO:0000256" key="1">
    <source>
        <dbReference type="ARBA" id="ARBA00022679"/>
    </source>
</evidence>
<evidence type="ECO:0000313" key="10">
    <source>
        <dbReference type="Proteomes" id="UP000765509"/>
    </source>
</evidence>
<keyword evidence="6" id="KW-0694">RNA-binding</keyword>
<dbReference type="CDD" id="cd01647">
    <property type="entry name" value="RT_LTR"/>
    <property type="match status" value="1"/>
</dbReference>
<dbReference type="GO" id="GO:0004519">
    <property type="term" value="F:endonuclease activity"/>
    <property type="evidence" value="ECO:0007669"/>
    <property type="project" value="UniProtKB-KW"/>
</dbReference>
<dbReference type="Proteomes" id="UP000765509">
    <property type="component" value="Unassembled WGS sequence"/>
</dbReference>
<dbReference type="InterPro" id="IPR012337">
    <property type="entry name" value="RNaseH-like_sf"/>
</dbReference>
<reference evidence="9" key="1">
    <citation type="submission" date="2021-03" db="EMBL/GenBank/DDBJ databases">
        <title>Draft genome sequence of rust myrtle Austropuccinia psidii MF-1, a brazilian biotype.</title>
        <authorList>
            <person name="Quecine M.C."/>
            <person name="Pachon D.M.R."/>
            <person name="Bonatelli M.L."/>
            <person name="Correr F.H."/>
            <person name="Franceschini L.M."/>
            <person name="Leite T.F."/>
            <person name="Margarido G.R.A."/>
            <person name="Almeida C.A."/>
            <person name="Ferrarezi J.A."/>
            <person name="Labate C.A."/>
        </authorList>
    </citation>
    <scope>NUCLEOTIDE SEQUENCE</scope>
    <source>
        <strain evidence="9">MF-1</strain>
    </source>
</reference>
<comment type="caution">
    <text evidence="9">The sequence shown here is derived from an EMBL/GenBank/DDBJ whole genome shotgun (WGS) entry which is preliminary data.</text>
</comment>
<dbReference type="Gene3D" id="3.30.420.10">
    <property type="entry name" value="Ribonuclease H-like superfamily/Ribonuclease H"/>
    <property type="match status" value="1"/>
</dbReference>
<dbReference type="Gene3D" id="3.10.10.10">
    <property type="entry name" value="HIV Type 1 Reverse Transcriptase, subunit A, domain 1"/>
    <property type="match status" value="1"/>
</dbReference>
<dbReference type="GO" id="GO:0003964">
    <property type="term" value="F:RNA-directed DNA polymerase activity"/>
    <property type="evidence" value="ECO:0007669"/>
    <property type="project" value="UniProtKB-KW"/>
</dbReference>
<sequence>MEALGIFETNIIFPHINGNLKITVEFVVIENCSSTHFILGNDYLIMYGIDLHNNKDRYFTIGDNKHQKFTFLPFKTQITIIDIILNIERPYPPLLRRPAYPASPKSREALETHIKELLDLGVIRKVGHNEEVEITTPVIVAWHNGKSRMVGDFRALNTYTVPDRYPIPKIQIALTQISQAVYITTMDALKGFHQNVVTPRARKYLRIIVHCGVYEYLRMPFGIKNAPSHFQRMMNEIFPEELQEGWLIIYIDDIIVCSKTWEEHMYRLSRVLTKIQSVNMKISLKKCHFGFKELKALGHVVSGLSLGIDKNKVAAVLLKPMPQNKKEIQSFLGFAGYYRQHIKDFASIARPLYKLCDKDTVFEMTVDRVKAFESLREALTTAPLLLMPDFKLPFKLYIDASGDGLGAALHQVQIINDKPVKGPICFISRQIRKTEARYGASQMEFLFLVWALEKLNYFLEGCVFEVITDFTAVKSLLNMKTPNSHILRWQIAIQEYRGNMTIVHKDGNIHENADGLSRWPLTNNIDNPAYVPEEASPQIPIEGISVTDLNTTFFTEVIHSYTQDKNCSILCELLNKDCKDNSLIHALNEVWKKSYDEGRFHLLDGKIYHRTKHTCVMTVVDRSLIKLVLKEFLDSPFSGHLSEDRTREKVKTCIWWPMWQKDVAEYCKTCDRCQKANTSTGKRLGNMIKIQEPSRPWEIVHMDWVTGLPQGGDRSYNACLVIVDRFSKTAIFLPRHKDDTAMNTALLIWNRVVSWTGVFTNIISDSDPKFTSAL</sequence>
<dbReference type="InterPro" id="IPR000477">
    <property type="entry name" value="RT_dom"/>
</dbReference>
<dbReference type="GO" id="GO:0016787">
    <property type="term" value="F:hydrolase activity"/>
    <property type="evidence" value="ECO:0007669"/>
    <property type="project" value="UniProtKB-KW"/>
</dbReference>
<dbReference type="Gene3D" id="1.10.340.70">
    <property type="match status" value="1"/>
</dbReference>
<dbReference type="PANTHER" id="PTHR37984:SF5">
    <property type="entry name" value="PROTEIN NYNRIN-LIKE"/>
    <property type="match status" value="1"/>
</dbReference>
<dbReference type="PANTHER" id="PTHR37984">
    <property type="entry name" value="PROTEIN CBG26694"/>
    <property type="match status" value="1"/>
</dbReference>
<dbReference type="CDD" id="cd09274">
    <property type="entry name" value="RNase_HI_RT_Ty3"/>
    <property type="match status" value="1"/>
</dbReference>
<dbReference type="Pfam" id="PF17917">
    <property type="entry name" value="RT_RNaseH"/>
    <property type="match status" value="1"/>
</dbReference>
<keyword evidence="1" id="KW-0808">Transferase</keyword>
<evidence type="ECO:0000313" key="9">
    <source>
        <dbReference type="EMBL" id="MBW0520631.1"/>
    </source>
</evidence>
<dbReference type="SUPFAM" id="SSF56672">
    <property type="entry name" value="DNA/RNA polymerases"/>
    <property type="match status" value="1"/>
</dbReference>
<dbReference type="Pfam" id="PF17921">
    <property type="entry name" value="Integrase_H2C2"/>
    <property type="match status" value="1"/>
</dbReference>
<feature type="domain" description="Integrase catalytic" evidence="8">
    <location>
        <begin position="692"/>
        <end position="774"/>
    </location>
</feature>
<proteinExistence type="predicted"/>
<evidence type="ECO:0000256" key="7">
    <source>
        <dbReference type="ARBA" id="ARBA00022918"/>
    </source>
</evidence>
<keyword evidence="3" id="KW-0540">Nuclease</keyword>
<dbReference type="AlphaFoldDB" id="A0A9Q3HWJ0"/>
<dbReference type="Gene3D" id="3.30.70.270">
    <property type="match status" value="2"/>
</dbReference>
<dbReference type="InterPro" id="IPR043502">
    <property type="entry name" value="DNA/RNA_pol_sf"/>
</dbReference>
<evidence type="ECO:0000256" key="2">
    <source>
        <dbReference type="ARBA" id="ARBA00022695"/>
    </source>
</evidence>
<evidence type="ECO:0000256" key="3">
    <source>
        <dbReference type="ARBA" id="ARBA00022722"/>
    </source>
</evidence>
<dbReference type="GO" id="GO:0015074">
    <property type="term" value="P:DNA integration"/>
    <property type="evidence" value="ECO:0007669"/>
    <property type="project" value="InterPro"/>
</dbReference>
<name>A0A9Q3HWJ0_9BASI</name>
<gene>
    <name evidence="9" type="ORF">O181_060346</name>
</gene>
<protein>
    <recommendedName>
        <fullName evidence="8">Integrase catalytic domain-containing protein</fullName>
    </recommendedName>
</protein>
<dbReference type="PROSITE" id="PS50994">
    <property type="entry name" value="INTEGRASE"/>
    <property type="match status" value="1"/>
</dbReference>
<evidence type="ECO:0000259" key="8">
    <source>
        <dbReference type="PROSITE" id="PS50994"/>
    </source>
</evidence>
<keyword evidence="10" id="KW-1185">Reference proteome</keyword>
<keyword evidence="5" id="KW-0378">Hydrolase</keyword>
<evidence type="ECO:0000256" key="6">
    <source>
        <dbReference type="ARBA" id="ARBA00022884"/>
    </source>
</evidence>
<organism evidence="9 10">
    <name type="scientific">Austropuccinia psidii MF-1</name>
    <dbReference type="NCBI Taxonomy" id="1389203"/>
    <lineage>
        <taxon>Eukaryota</taxon>
        <taxon>Fungi</taxon>
        <taxon>Dikarya</taxon>
        <taxon>Basidiomycota</taxon>
        <taxon>Pucciniomycotina</taxon>
        <taxon>Pucciniomycetes</taxon>
        <taxon>Pucciniales</taxon>
        <taxon>Sphaerophragmiaceae</taxon>
        <taxon>Austropuccinia</taxon>
    </lineage>
</organism>
<dbReference type="FunFam" id="1.10.340.70:FF:000001">
    <property type="entry name" value="Retrovirus-related Pol polyprotein from transposon gypsy-like Protein"/>
    <property type="match status" value="1"/>
</dbReference>
<keyword evidence="7" id="KW-0695">RNA-directed DNA polymerase</keyword>
<accession>A0A9Q3HWJ0</accession>
<evidence type="ECO:0000256" key="4">
    <source>
        <dbReference type="ARBA" id="ARBA00022759"/>
    </source>
</evidence>
<evidence type="ECO:0000256" key="5">
    <source>
        <dbReference type="ARBA" id="ARBA00022801"/>
    </source>
</evidence>
<dbReference type="SUPFAM" id="SSF53098">
    <property type="entry name" value="Ribonuclease H-like"/>
    <property type="match status" value="1"/>
</dbReference>
<dbReference type="InterPro" id="IPR041373">
    <property type="entry name" value="RT_RNaseH"/>
</dbReference>
<dbReference type="EMBL" id="AVOT02028220">
    <property type="protein sequence ID" value="MBW0520631.1"/>
    <property type="molecule type" value="Genomic_DNA"/>
</dbReference>
<dbReference type="Pfam" id="PF00078">
    <property type="entry name" value="RVT_1"/>
    <property type="match status" value="1"/>
</dbReference>
<dbReference type="GO" id="GO:0003723">
    <property type="term" value="F:RNA binding"/>
    <property type="evidence" value="ECO:0007669"/>
    <property type="project" value="UniProtKB-KW"/>
</dbReference>
<dbReference type="FunFam" id="3.30.70.270:FF:000020">
    <property type="entry name" value="Transposon Tf2-6 polyprotein-like Protein"/>
    <property type="match status" value="1"/>
</dbReference>
<dbReference type="InterPro" id="IPR043128">
    <property type="entry name" value="Rev_trsase/Diguanyl_cyclase"/>
</dbReference>
<dbReference type="InterPro" id="IPR041588">
    <property type="entry name" value="Integrase_H2C2"/>
</dbReference>
<dbReference type="OrthoDB" id="2595244at2759"/>
<dbReference type="InterPro" id="IPR036397">
    <property type="entry name" value="RNaseH_sf"/>
</dbReference>
<dbReference type="InterPro" id="IPR001584">
    <property type="entry name" value="Integrase_cat-core"/>
</dbReference>
<dbReference type="InterPro" id="IPR050951">
    <property type="entry name" value="Retrovirus_Pol_polyprotein"/>
</dbReference>